<dbReference type="GO" id="GO:0032541">
    <property type="term" value="C:cortical endoplasmic reticulum"/>
    <property type="evidence" value="ECO:0007669"/>
    <property type="project" value="EnsemblFungi"/>
</dbReference>
<dbReference type="FunCoup" id="W2S7N4">
    <property type="interactions" value="63"/>
</dbReference>
<dbReference type="InterPro" id="IPR027417">
    <property type="entry name" value="P-loop_NTPase"/>
</dbReference>
<feature type="domain" description="GB1/RHD3-type G" evidence="11">
    <location>
        <begin position="79"/>
        <end position="314"/>
    </location>
</feature>
<dbReference type="OrthoDB" id="1597724at2759"/>
<name>W2S7N4_CYPE1</name>
<feature type="transmembrane region" description="Helical" evidence="10">
    <location>
        <begin position="770"/>
        <end position="787"/>
    </location>
</feature>
<dbReference type="HOGENOM" id="CLU_011270_0_0_1"/>
<feature type="compositionally biased region" description="Low complexity" evidence="9">
    <location>
        <begin position="1"/>
        <end position="17"/>
    </location>
</feature>
<dbReference type="VEuPathDB" id="FungiDB:HMPREF1541_10315"/>
<reference evidence="12 13" key="1">
    <citation type="submission" date="2013-03" db="EMBL/GenBank/DDBJ databases">
        <title>The Genome Sequence of Phialophora europaea CBS 101466.</title>
        <authorList>
            <consortium name="The Broad Institute Genomics Platform"/>
            <person name="Cuomo C."/>
            <person name="de Hoog S."/>
            <person name="Gorbushina A."/>
            <person name="Walker B."/>
            <person name="Young S.K."/>
            <person name="Zeng Q."/>
            <person name="Gargeya S."/>
            <person name="Fitzgerald M."/>
            <person name="Haas B."/>
            <person name="Abouelleil A."/>
            <person name="Allen A.W."/>
            <person name="Alvarado L."/>
            <person name="Arachchi H.M."/>
            <person name="Berlin A.M."/>
            <person name="Chapman S.B."/>
            <person name="Gainer-Dewar J."/>
            <person name="Goldberg J."/>
            <person name="Griggs A."/>
            <person name="Gujja S."/>
            <person name="Hansen M."/>
            <person name="Howarth C."/>
            <person name="Imamovic A."/>
            <person name="Ireland A."/>
            <person name="Larimer J."/>
            <person name="McCowan C."/>
            <person name="Murphy C."/>
            <person name="Pearson M."/>
            <person name="Poon T.W."/>
            <person name="Priest M."/>
            <person name="Roberts A."/>
            <person name="Saif S."/>
            <person name="Shea T."/>
            <person name="Sisk P."/>
            <person name="Sykes S."/>
            <person name="Wortman J."/>
            <person name="Nusbaum C."/>
            <person name="Birren B."/>
        </authorList>
    </citation>
    <scope>NUCLEOTIDE SEQUENCE [LARGE SCALE GENOMIC DNA]</scope>
    <source>
        <strain evidence="12 13">CBS 101466</strain>
    </source>
</reference>
<dbReference type="EMBL" id="KB822714">
    <property type="protein sequence ID" value="ETN44645.1"/>
    <property type="molecule type" value="Genomic_DNA"/>
</dbReference>
<dbReference type="InterPro" id="IPR046758">
    <property type="entry name" value="Sey1/RHD3-like_3HB"/>
</dbReference>
<feature type="topological domain" description="Lumenal" evidence="8">
    <location>
        <begin position="791"/>
        <end position="793"/>
    </location>
</feature>
<evidence type="ECO:0000256" key="5">
    <source>
        <dbReference type="ARBA" id="ARBA00022989"/>
    </source>
</evidence>
<dbReference type="RefSeq" id="XP_008713208.1">
    <property type="nucleotide sequence ID" value="XM_008714986.1"/>
</dbReference>
<protein>
    <submittedName>
        <fullName evidence="12">Protein sey1</fullName>
    </submittedName>
</protein>
<dbReference type="GO" id="GO:0005789">
    <property type="term" value="C:endoplasmic reticulum membrane"/>
    <property type="evidence" value="ECO:0007669"/>
    <property type="project" value="UniProtKB-SubCell"/>
</dbReference>
<evidence type="ECO:0000256" key="10">
    <source>
        <dbReference type="SAM" id="Phobius"/>
    </source>
</evidence>
<dbReference type="AlphaFoldDB" id="W2S7N4"/>
<feature type="compositionally biased region" description="Polar residues" evidence="9">
    <location>
        <begin position="865"/>
        <end position="875"/>
    </location>
</feature>
<dbReference type="GO" id="GO:0005525">
    <property type="term" value="F:GTP binding"/>
    <property type="evidence" value="ECO:0007669"/>
    <property type="project" value="UniProtKB-UniRule"/>
</dbReference>
<keyword evidence="1 8" id="KW-0812">Transmembrane</keyword>
<dbReference type="Pfam" id="PF20428">
    <property type="entry name" value="Sey1_3HB"/>
    <property type="match status" value="1"/>
</dbReference>
<dbReference type="InterPro" id="IPR030386">
    <property type="entry name" value="G_GB1_RHD3_dom"/>
</dbReference>
<sequence length="883" mass="98924">MASTLSPPLSPAASSSLRPTAVNRSLTAPDKMAVNGHFASAGQNGTANFEHGVQVIDEEKDFNTDLAKYLQFADVAHSGFNYHVISVFGSQSTGKSTLLNALFNTQFGVMSEAERKQTTKGIWLSKNKSKTAGMADNILVMDVEGTDGRERGEDQDFERKSSLFALATSEVLMVNIWEHQVGLYQGANMGLLKTVFEVNLQLFLKDKKSTSRSLLYFVIRDFLGTTPLQNLRNTLMQDMGKIWTSLSKPKGLENSSIDDYFDFAFTALPHKLYQPDQFQQEVNKMATRFKDGHRDARRDPLKSEFESGVFLPEYHRRIPADGFSHYAEGVWDQIVENKDLDLPTQQELLAQFRCDEIMREVLVAFDSAITPLESKQLEASKTGESHVLADLGKVMTSARTDTIANFETEAGRYHKGVYQRKRTELENKMDTRLKALFVGQLTAAHKLGVENFSNAVSSEVKAGQKKGASYDFAEIVKEQKRAALQKFDLAAKGSVIAGLPWANYSQEMTLYQKELDKVSAQLRKDEMRRLATRVERWVRSKLNDSVGLEFNALGSGRGGTGAPEKGDKPVEQGIWDRIWVLFKKIVDEAETRFADRARSFDASPEEVEVGIWRLRRKSWGVLRAKIDEEMMEGNLLLKLRENFEDKFRYDEEGVPRIWRPTDDIEGIYTKARESTLQLIPLLSRFRHSETGSPPPLDVWIGNQPASATAADEEDLTPIGGVDEDEGKSLEEETTILNEAKRQDLTVRFKKSADGVYVEAKRSAIGGMTQVPLYFYGLLLALGWNEIVAVLRNPLYFIFLILLGIGAYVTHQLNLWGPMLNMANAASAQALEEGKKRLREFLESSETGRAALSMPADGGSYEMRRMNSSKSSTPTATAEEDDDI</sequence>
<evidence type="ECO:0000256" key="1">
    <source>
        <dbReference type="ARBA" id="ARBA00022692"/>
    </source>
</evidence>
<comment type="subcellular location">
    <subcellularLocation>
        <location evidence="8">Endoplasmic reticulum membrane</location>
        <topology evidence="8">Multi-pass membrane protein</topology>
    </subcellularLocation>
    <text evidence="8">Enriched in the cortical ER. Concentrated in punctae along the ER tubules.</text>
</comment>
<keyword evidence="5 8" id="KW-1133">Transmembrane helix</keyword>
<feature type="binding site" evidence="8">
    <location>
        <begin position="89"/>
        <end position="96"/>
    </location>
    <ligand>
        <name>GTP</name>
        <dbReference type="ChEBI" id="CHEBI:37565"/>
    </ligand>
</feature>
<gene>
    <name evidence="8" type="primary">SEY1</name>
    <name evidence="12" type="ORF">HMPREF1541_10315</name>
</gene>
<evidence type="ECO:0000256" key="2">
    <source>
        <dbReference type="ARBA" id="ARBA00022741"/>
    </source>
</evidence>
<keyword evidence="7 8" id="KW-0472">Membrane</keyword>
<comment type="similarity">
    <text evidence="8">Belongs to the TRAFAC class dynamin-like GTPase superfamily. GB1/RHD3 GTPase family. RHD3 subfamily.</text>
</comment>
<evidence type="ECO:0000256" key="6">
    <source>
        <dbReference type="ARBA" id="ARBA00023134"/>
    </source>
</evidence>
<dbReference type="PANTHER" id="PTHR45923">
    <property type="entry name" value="PROTEIN SEY1"/>
    <property type="match status" value="1"/>
</dbReference>
<dbReference type="InterPro" id="IPR008803">
    <property type="entry name" value="RHD3/Sey1"/>
</dbReference>
<evidence type="ECO:0000256" key="7">
    <source>
        <dbReference type="ARBA" id="ARBA00023136"/>
    </source>
</evidence>
<dbReference type="PANTHER" id="PTHR45923:SF2">
    <property type="entry name" value="PROTEIN SEY1"/>
    <property type="match status" value="1"/>
</dbReference>
<feature type="topological domain" description="Cytoplasmic" evidence="8">
    <location>
        <begin position="815"/>
        <end position="883"/>
    </location>
</feature>
<dbReference type="GO" id="GO:0003924">
    <property type="term" value="F:GTPase activity"/>
    <property type="evidence" value="ECO:0007669"/>
    <property type="project" value="UniProtKB-UniRule"/>
</dbReference>
<feature type="region of interest" description="Disordered" evidence="9">
    <location>
        <begin position="845"/>
        <end position="883"/>
    </location>
</feature>
<dbReference type="eggNOG" id="KOG2203">
    <property type="taxonomic scope" value="Eukaryota"/>
</dbReference>
<dbReference type="CDD" id="cd01851">
    <property type="entry name" value="GBP"/>
    <property type="match status" value="1"/>
</dbReference>
<dbReference type="GO" id="GO:0016320">
    <property type="term" value="P:endoplasmic reticulum membrane fusion"/>
    <property type="evidence" value="ECO:0007669"/>
    <property type="project" value="EnsemblFungi"/>
</dbReference>
<evidence type="ECO:0000256" key="3">
    <source>
        <dbReference type="ARBA" id="ARBA00022801"/>
    </source>
</evidence>
<feature type="transmembrane region" description="Helical" evidence="10">
    <location>
        <begin position="794"/>
        <end position="812"/>
    </location>
</feature>
<dbReference type="Gene3D" id="3.40.50.300">
    <property type="entry name" value="P-loop containing nucleotide triphosphate hydrolases"/>
    <property type="match status" value="1"/>
</dbReference>
<keyword evidence="6 8" id="KW-0342">GTP-binding</keyword>
<organism evidence="12 13">
    <name type="scientific">Cyphellophora europaea (strain CBS 101466)</name>
    <name type="common">Phialophora europaea</name>
    <dbReference type="NCBI Taxonomy" id="1220924"/>
    <lineage>
        <taxon>Eukaryota</taxon>
        <taxon>Fungi</taxon>
        <taxon>Dikarya</taxon>
        <taxon>Ascomycota</taxon>
        <taxon>Pezizomycotina</taxon>
        <taxon>Eurotiomycetes</taxon>
        <taxon>Chaetothyriomycetidae</taxon>
        <taxon>Chaetothyriales</taxon>
        <taxon>Cyphellophoraceae</taxon>
        <taxon>Cyphellophora</taxon>
    </lineage>
</organism>
<dbReference type="PROSITE" id="PS51715">
    <property type="entry name" value="G_GB1_RHD3"/>
    <property type="match status" value="1"/>
</dbReference>
<evidence type="ECO:0000313" key="12">
    <source>
        <dbReference type="EMBL" id="ETN44645.1"/>
    </source>
</evidence>
<proteinExistence type="inferred from homology"/>
<evidence type="ECO:0000256" key="8">
    <source>
        <dbReference type="HAMAP-Rule" id="MF_03109"/>
    </source>
</evidence>
<feature type="topological domain" description="Cytoplasmic" evidence="8">
    <location>
        <begin position="1"/>
        <end position="769"/>
    </location>
</feature>
<accession>W2S7N4</accession>
<evidence type="ECO:0000313" key="13">
    <source>
        <dbReference type="Proteomes" id="UP000030752"/>
    </source>
</evidence>
<dbReference type="GO" id="GO:0048309">
    <property type="term" value="P:endoplasmic reticulum inheritance"/>
    <property type="evidence" value="ECO:0007669"/>
    <property type="project" value="EnsemblFungi"/>
</dbReference>
<evidence type="ECO:0000259" key="11">
    <source>
        <dbReference type="PROSITE" id="PS51715"/>
    </source>
</evidence>
<dbReference type="Proteomes" id="UP000030752">
    <property type="component" value="Unassembled WGS sequence"/>
</dbReference>
<dbReference type="GeneID" id="19977654"/>
<keyword evidence="2 8" id="KW-0547">Nucleotide-binding</keyword>
<evidence type="ECO:0000256" key="9">
    <source>
        <dbReference type="SAM" id="MobiDB-lite"/>
    </source>
</evidence>
<keyword evidence="13" id="KW-1185">Reference proteome</keyword>
<feature type="region of interest" description="Disordered" evidence="9">
    <location>
        <begin position="1"/>
        <end position="21"/>
    </location>
</feature>
<keyword evidence="4 8" id="KW-0256">Endoplasmic reticulum</keyword>
<dbReference type="SUPFAM" id="SSF52540">
    <property type="entry name" value="P-loop containing nucleoside triphosphate hydrolases"/>
    <property type="match status" value="1"/>
</dbReference>
<evidence type="ECO:0000256" key="4">
    <source>
        <dbReference type="ARBA" id="ARBA00022824"/>
    </source>
</evidence>
<dbReference type="FunFam" id="3.40.50.300:FF:000727">
    <property type="entry name" value="Protein SEY1 homolog"/>
    <property type="match status" value="1"/>
</dbReference>
<dbReference type="STRING" id="1220924.W2S7N4"/>
<dbReference type="Pfam" id="PF05879">
    <property type="entry name" value="RHD3_GTPase"/>
    <property type="match status" value="1"/>
</dbReference>
<dbReference type="HAMAP" id="MF_03109">
    <property type="entry name" value="Sey1"/>
    <property type="match status" value="1"/>
</dbReference>
<dbReference type="InParanoid" id="W2S7N4"/>
<keyword evidence="3 8" id="KW-0378">Hydrolase</keyword>